<feature type="domain" description="Diol/glycerol dehydratase large subunit" evidence="1">
    <location>
        <begin position="8"/>
        <end position="554"/>
    </location>
</feature>
<dbReference type="SUPFAM" id="SSF52968">
    <property type="entry name" value="B12-dependent dehydatase associated subunit"/>
    <property type="match status" value="1"/>
</dbReference>
<evidence type="ECO:0000313" key="2">
    <source>
        <dbReference type="EMBL" id="CAA9366907.1"/>
    </source>
</evidence>
<dbReference type="EC" id="4.2.1.28" evidence="2"/>
<dbReference type="InterPro" id="IPR003206">
    <property type="entry name" value="Diol/glycerol_deHydtase_lsu"/>
</dbReference>
<dbReference type="EMBL" id="CADCUI010000086">
    <property type="protein sequence ID" value="CAA9366907.1"/>
    <property type="molecule type" value="Genomic_DNA"/>
</dbReference>
<sequence>MTDRPVGRIRFMDQQNVNLDGFAHEDADLGLVALRAPADPEPSLVVREGRVVEMDGRPAEDFDSLDLMIAGHGIDLSVAAEAMALDDVELARMFVDPSVPRHEIVRLVAGTTPAKLARVVALLRPAELTLAMTKLRARRTPSNQAHVTNRLDDPLLLAADAATAAAYGFREIETTVPVLADAPSNAVAVTVGAAVASAGVLVQCSVEEAMELEMGIRGLVSYAETVSLYGTESVFVDGDDTPYSKAILAAAYASRGVKMRVSSGAGAEVLMGGAERCSMLYLESRCVSLARAIGVQGVQNGGIDGASVASAVPRGVRELMAENLMVMARNLEACTGNDALMSESDVRRTARTLPILLAGSDYVCSGFGSIQRYDNMFGPSQWNAEDLDDWLALQRDWGVDGGLRTADPDDVGRLRREAAEACREVYQWLGLADFSDEHVDLAVDAAGSKDLGDPDPLVVLGAAQAIRGSGLGSLEVARALLETGYEDAAGRVLDMLAARVQGDHLQTAAIFDESMAVLSLVTDPNDYAGPGTGYEPDEQRQAQIDAIRQARGVEDLRADQSAWAGDWLRPTGAASVGTDPREVVIGLSPGVGRTVWRTLSGLPVLEVLRELLAGLEEEGCRARVVRVNATLDLGMVGLTAARLAGSGIGIGLQGKGTALIHRRDLPPLANLELYSMAPVITPTLYRLLGTNAGRHAKGATPVPARNPYTDEAIEARYHTSVIALVALERACVDRALGNEDLEVSL</sequence>
<dbReference type="NCBIfam" id="NF011979">
    <property type="entry name" value="PRK15444.1"/>
    <property type="match status" value="1"/>
</dbReference>
<reference evidence="2" key="1">
    <citation type="submission" date="2020-02" db="EMBL/GenBank/DDBJ databases">
        <authorList>
            <person name="Meier V. D."/>
        </authorList>
    </citation>
    <scope>NUCLEOTIDE SEQUENCE</scope>
    <source>
        <strain evidence="2">AVDCRST_MAG34</strain>
    </source>
</reference>
<dbReference type="InterPro" id="IPR003208">
    <property type="entry name" value="Dehydtase/Dehydtase_re"/>
</dbReference>
<dbReference type="InterPro" id="IPR016176">
    <property type="entry name" value="Cbl-dep_enz_cat"/>
</dbReference>
<gene>
    <name evidence="2" type="ORF">AVDCRST_MAG34-3049</name>
</gene>
<dbReference type="GO" id="GO:0050215">
    <property type="term" value="F:propanediol dehydratase activity"/>
    <property type="evidence" value="ECO:0007669"/>
    <property type="project" value="UniProtKB-EC"/>
</dbReference>
<keyword evidence="2" id="KW-0456">Lyase</keyword>
<dbReference type="AlphaFoldDB" id="A0A6J4MU89"/>
<proteinExistence type="predicted"/>
<dbReference type="Pfam" id="PF02288">
    <property type="entry name" value="Dehydratase_MU"/>
    <property type="match status" value="1"/>
</dbReference>
<dbReference type="InterPro" id="IPR010254">
    <property type="entry name" value="B12-dep_deHydtase_bsu"/>
</dbReference>
<organism evidence="2">
    <name type="scientific">uncultured Nocardioidaceae bacterium</name>
    <dbReference type="NCBI Taxonomy" id="253824"/>
    <lineage>
        <taxon>Bacteria</taxon>
        <taxon>Bacillati</taxon>
        <taxon>Actinomycetota</taxon>
        <taxon>Actinomycetes</taxon>
        <taxon>Propionibacteriales</taxon>
        <taxon>Nocardioidaceae</taxon>
        <taxon>environmental samples</taxon>
    </lineage>
</organism>
<dbReference type="GO" id="GO:0031419">
    <property type="term" value="F:cobalamin binding"/>
    <property type="evidence" value="ECO:0007669"/>
    <property type="project" value="InterPro"/>
</dbReference>
<dbReference type="Gene3D" id="3.20.20.350">
    <property type="entry name" value="Diol/glycerol dehydratase, large subunit"/>
    <property type="match status" value="1"/>
</dbReference>
<dbReference type="Pfam" id="PF02286">
    <property type="entry name" value="Dehydratase_LU"/>
    <property type="match status" value="1"/>
</dbReference>
<accession>A0A6J4MU89</accession>
<evidence type="ECO:0000259" key="1">
    <source>
        <dbReference type="Pfam" id="PF02286"/>
    </source>
</evidence>
<protein>
    <submittedName>
        <fullName evidence="2">Propanediol dehydratase large subunit</fullName>
        <ecNumber evidence="2">4.2.1.28</ecNumber>
    </submittedName>
</protein>
<dbReference type="Gene3D" id="3.40.50.10150">
    <property type="entry name" value="B12-dependent dehydatase associated subunit"/>
    <property type="match status" value="1"/>
</dbReference>
<dbReference type="InterPro" id="IPR036999">
    <property type="entry name" value="Diol/glycerol_deHase_lsu_sf"/>
</dbReference>
<dbReference type="SUPFAM" id="SSF51703">
    <property type="entry name" value="Cobalamin (vitamin B12)-dependent enzymes"/>
    <property type="match status" value="1"/>
</dbReference>
<name>A0A6J4MU89_9ACTN</name>